<dbReference type="AlphaFoldDB" id="A0AAE9W787"/>
<dbReference type="PROSITE" id="PS51257">
    <property type="entry name" value="PROKAR_LIPOPROTEIN"/>
    <property type="match status" value="1"/>
</dbReference>
<keyword evidence="13" id="KW-0175">Coiled coil</keyword>
<dbReference type="PANTHER" id="PTHR10859:SF91">
    <property type="entry name" value="DOLICHYL-PHOSPHATE BETA-GLUCOSYLTRANSFERASE"/>
    <property type="match status" value="1"/>
</dbReference>
<keyword evidence="6" id="KW-0808">Transferase</keyword>
<keyword evidence="17" id="KW-1185">Reference proteome</keyword>
<evidence type="ECO:0000256" key="1">
    <source>
        <dbReference type="ARBA" id="ARBA00004389"/>
    </source>
</evidence>
<feature type="coiled-coil region" evidence="13">
    <location>
        <begin position="60"/>
        <end position="108"/>
    </location>
</feature>
<comment type="similarity">
    <text evidence="3">Belongs to the glycosyltransferase 2 family.</text>
</comment>
<evidence type="ECO:0000256" key="10">
    <source>
        <dbReference type="ARBA" id="ARBA00022989"/>
    </source>
</evidence>
<dbReference type="CDD" id="cd04188">
    <property type="entry name" value="DPG_synthase"/>
    <property type="match status" value="1"/>
</dbReference>
<evidence type="ECO:0000256" key="9">
    <source>
        <dbReference type="ARBA" id="ARBA00022968"/>
    </source>
</evidence>
<proteinExistence type="inferred from homology"/>
<reference evidence="16 17" key="1">
    <citation type="journal article" date="2023" name="G3 (Bethesda)">
        <title>A high-quality reference genome for the fission yeast Schizosaccharomyces osmophilus.</title>
        <authorList>
            <person name="Jia G.S."/>
            <person name="Zhang W.C."/>
            <person name="Liang Y."/>
            <person name="Liu X.H."/>
            <person name="Rhind N."/>
            <person name="Pidoux A."/>
            <person name="Brysch-Herzberg M."/>
            <person name="Du L.L."/>
        </authorList>
    </citation>
    <scope>NUCLEOTIDE SEQUENCE [LARGE SCALE GENOMIC DNA]</scope>
    <source>
        <strain evidence="16 17">CBS 15793</strain>
    </source>
</reference>
<evidence type="ECO:0000256" key="7">
    <source>
        <dbReference type="ARBA" id="ARBA00022692"/>
    </source>
</evidence>
<feature type="transmembrane region" description="Helical" evidence="14">
    <location>
        <begin position="20"/>
        <end position="41"/>
    </location>
</feature>
<evidence type="ECO:0000256" key="13">
    <source>
        <dbReference type="SAM" id="Coils"/>
    </source>
</evidence>
<evidence type="ECO:0000256" key="11">
    <source>
        <dbReference type="ARBA" id="ARBA00023136"/>
    </source>
</evidence>
<dbReference type="SUPFAM" id="SSF53448">
    <property type="entry name" value="Nucleotide-diphospho-sugar transferases"/>
    <property type="match status" value="1"/>
</dbReference>
<dbReference type="RefSeq" id="XP_056034978.1">
    <property type="nucleotide sequence ID" value="XM_056179237.1"/>
</dbReference>
<evidence type="ECO:0000256" key="12">
    <source>
        <dbReference type="ARBA" id="ARBA00045097"/>
    </source>
</evidence>
<evidence type="ECO:0000256" key="2">
    <source>
        <dbReference type="ARBA" id="ARBA00004922"/>
    </source>
</evidence>
<dbReference type="Gene3D" id="3.90.550.10">
    <property type="entry name" value="Spore Coat Polysaccharide Biosynthesis Protein SpsA, Chain A"/>
    <property type="match status" value="1"/>
</dbReference>
<keyword evidence="11 14" id="KW-0472">Membrane</keyword>
<dbReference type="Proteomes" id="UP001212411">
    <property type="component" value="Chromosome 1"/>
</dbReference>
<evidence type="ECO:0000313" key="16">
    <source>
        <dbReference type="EMBL" id="WBW70735.1"/>
    </source>
</evidence>
<sequence>MLSFKISKPFFKEGPTNMFISIALSSCLLGLIFGIFIYTYLTRSHSPRKQIEGENRCVYIEDGRKEYKTLKKNCDDEQIRLTVVVPAYNESDRIVDMLKETVDHLEKRYRTFGNRGKRLWEVLVVDDESTDSTVDSVLQFSGSLNLGDHVRVCSLKKNRGKGGAVTWGMLHARGQYAIFADADGASKFSDIELLFEHMPKNATGGVVIGSRAHMVNTEAVVKRSFIRNFLMHSFHKLLQVLGVREIGDTQCGFKLFSRFAYRNIYSRMHVEGWIFDIEVLTLARFLRLPIYEIPITWHEVGGSKMTLLKDSIRMAIDLLVIRLNYSFGIWQQPKPKSA</sequence>
<name>A0AAE9W787_9SCHI</name>
<evidence type="ECO:0000256" key="8">
    <source>
        <dbReference type="ARBA" id="ARBA00022824"/>
    </source>
</evidence>
<keyword evidence="10 14" id="KW-1133">Transmembrane helix</keyword>
<evidence type="ECO:0000256" key="3">
    <source>
        <dbReference type="ARBA" id="ARBA00006739"/>
    </source>
</evidence>
<organism evidence="16 17">
    <name type="scientific">Schizosaccharomyces osmophilus</name>
    <dbReference type="NCBI Taxonomy" id="2545709"/>
    <lineage>
        <taxon>Eukaryota</taxon>
        <taxon>Fungi</taxon>
        <taxon>Dikarya</taxon>
        <taxon>Ascomycota</taxon>
        <taxon>Taphrinomycotina</taxon>
        <taxon>Schizosaccharomycetes</taxon>
        <taxon>Schizosaccharomycetales</taxon>
        <taxon>Schizosaccharomycetaceae</taxon>
        <taxon>Schizosaccharomyces</taxon>
    </lineage>
</organism>
<evidence type="ECO:0000259" key="15">
    <source>
        <dbReference type="Pfam" id="PF00535"/>
    </source>
</evidence>
<dbReference type="KEGG" id="som:SOMG_00443"/>
<dbReference type="EC" id="2.4.1.117" evidence="4"/>
<protein>
    <recommendedName>
        <fullName evidence="4">dolichyl-phosphate beta-glucosyltransferase</fullName>
        <ecNumber evidence="4">2.4.1.117</ecNumber>
    </recommendedName>
</protein>
<evidence type="ECO:0000256" key="14">
    <source>
        <dbReference type="SAM" id="Phobius"/>
    </source>
</evidence>
<evidence type="ECO:0000313" key="17">
    <source>
        <dbReference type="Proteomes" id="UP001212411"/>
    </source>
</evidence>
<keyword evidence="7 14" id="KW-0812">Transmembrane</keyword>
<dbReference type="InterPro" id="IPR001173">
    <property type="entry name" value="Glyco_trans_2-like"/>
</dbReference>
<keyword evidence="5" id="KW-0328">Glycosyltransferase</keyword>
<comment type="pathway">
    <text evidence="2">Protein modification; protein glycosylation.</text>
</comment>
<accession>A0AAE9W787</accession>
<dbReference type="InterPro" id="IPR029044">
    <property type="entry name" value="Nucleotide-diphossugar_trans"/>
</dbReference>
<evidence type="ECO:0000256" key="4">
    <source>
        <dbReference type="ARBA" id="ARBA00012583"/>
    </source>
</evidence>
<dbReference type="GO" id="GO:0005789">
    <property type="term" value="C:endoplasmic reticulum membrane"/>
    <property type="evidence" value="ECO:0007669"/>
    <property type="project" value="UniProtKB-SubCell"/>
</dbReference>
<dbReference type="PANTHER" id="PTHR10859">
    <property type="entry name" value="GLYCOSYL TRANSFERASE"/>
    <property type="match status" value="1"/>
</dbReference>
<feature type="domain" description="Glycosyltransferase 2-like" evidence="15">
    <location>
        <begin position="82"/>
        <end position="263"/>
    </location>
</feature>
<dbReference type="EMBL" id="CP115611">
    <property type="protein sequence ID" value="WBW70735.1"/>
    <property type="molecule type" value="Genomic_DNA"/>
</dbReference>
<dbReference type="GO" id="GO:0004581">
    <property type="term" value="F:dolichyl-phosphate beta-glucosyltransferase activity"/>
    <property type="evidence" value="ECO:0007669"/>
    <property type="project" value="UniProtKB-EC"/>
</dbReference>
<dbReference type="InterPro" id="IPR035518">
    <property type="entry name" value="DPG_synthase"/>
</dbReference>
<dbReference type="GeneID" id="80873926"/>
<keyword evidence="9" id="KW-0735">Signal-anchor</keyword>
<dbReference type="Pfam" id="PF00535">
    <property type="entry name" value="Glycos_transf_2"/>
    <property type="match status" value="1"/>
</dbReference>
<keyword evidence="8" id="KW-0256">Endoplasmic reticulum</keyword>
<evidence type="ECO:0000256" key="6">
    <source>
        <dbReference type="ARBA" id="ARBA00022679"/>
    </source>
</evidence>
<comment type="subcellular location">
    <subcellularLocation>
        <location evidence="1">Endoplasmic reticulum membrane</location>
        <topology evidence="1">Single-pass membrane protein</topology>
    </subcellularLocation>
</comment>
<dbReference type="GO" id="GO:0006487">
    <property type="term" value="P:protein N-linked glycosylation"/>
    <property type="evidence" value="ECO:0007669"/>
    <property type="project" value="TreeGrafter"/>
</dbReference>
<evidence type="ECO:0000256" key="5">
    <source>
        <dbReference type="ARBA" id="ARBA00022676"/>
    </source>
</evidence>
<gene>
    <name evidence="16" type="primary">alg5</name>
    <name evidence="16" type="ORF">SOMG_00443</name>
</gene>
<comment type="catalytic activity">
    <reaction evidence="12">
        <text>a di-trans,poly-cis-dolichyl phosphate + UDP-alpha-D-glucose = a di-trans,poly-cis-dolichyl beta-D-glucosyl phosphate + UDP</text>
        <dbReference type="Rhea" id="RHEA:15401"/>
        <dbReference type="Rhea" id="RHEA-COMP:19498"/>
        <dbReference type="Rhea" id="RHEA-COMP:19502"/>
        <dbReference type="ChEBI" id="CHEBI:57525"/>
        <dbReference type="ChEBI" id="CHEBI:57683"/>
        <dbReference type="ChEBI" id="CHEBI:58223"/>
        <dbReference type="ChEBI" id="CHEBI:58885"/>
        <dbReference type="EC" id="2.4.1.117"/>
    </reaction>
    <physiologicalReaction direction="left-to-right" evidence="12">
        <dbReference type="Rhea" id="RHEA:15402"/>
    </physiologicalReaction>
</comment>